<reference evidence="2 3" key="1">
    <citation type="journal article" date="2019" name="Commun. Biol.">
        <title>The bagworm genome reveals a unique fibroin gene that provides high tensile strength.</title>
        <authorList>
            <person name="Kono N."/>
            <person name="Nakamura H."/>
            <person name="Ohtoshi R."/>
            <person name="Tomita M."/>
            <person name="Numata K."/>
            <person name="Arakawa K."/>
        </authorList>
    </citation>
    <scope>NUCLEOTIDE SEQUENCE [LARGE SCALE GENOMIC DNA]</scope>
</reference>
<dbReference type="EMBL" id="BGZK01001404">
    <property type="protein sequence ID" value="GBP79176.1"/>
    <property type="molecule type" value="Genomic_DNA"/>
</dbReference>
<protein>
    <recommendedName>
        <fullName evidence="4">Craniofacial development protein 2</fullName>
    </recommendedName>
</protein>
<proteinExistence type="predicted"/>
<dbReference type="Proteomes" id="UP000299102">
    <property type="component" value="Unassembled WGS sequence"/>
</dbReference>
<dbReference type="OrthoDB" id="410104at2759"/>
<gene>
    <name evidence="2" type="ORF">EVAR_53042_1</name>
</gene>
<evidence type="ECO:0000256" key="1">
    <source>
        <dbReference type="SAM" id="MobiDB-lite"/>
    </source>
</evidence>
<accession>A0A4C1YSD2</accession>
<name>A0A4C1YSD2_EUMVA</name>
<dbReference type="AlphaFoldDB" id="A0A4C1YSD2"/>
<dbReference type="SUPFAM" id="SSF56219">
    <property type="entry name" value="DNase I-like"/>
    <property type="match status" value="1"/>
</dbReference>
<keyword evidence="3" id="KW-1185">Reference proteome</keyword>
<evidence type="ECO:0000313" key="2">
    <source>
        <dbReference type="EMBL" id="GBP79176.1"/>
    </source>
</evidence>
<sequence>MKSYEKIAKTISKAALQQISQVLCYLTDKVSILSLFDEDVDKETKFKTGQNLTKEEEITHGKRYIPSKEKLCGSLCSISERIAVLNMRLPGYKHKWLIIQVYAPTEQQDERVKDIFYDQLSSVLQDAHKNITVIGDFNGRIGSQRTGEEKIIERNTRHLTINLDNDNMDKDIPVFLQSEIEKAVNSQKNNKAPGPDQIRLKSEIK</sequence>
<comment type="caution">
    <text evidence="2">The sequence shown here is derived from an EMBL/GenBank/DDBJ whole genome shotgun (WGS) entry which is preliminary data.</text>
</comment>
<evidence type="ECO:0000313" key="3">
    <source>
        <dbReference type="Proteomes" id="UP000299102"/>
    </source>
</evidence>
<dbReference type="Gene3D" id="3.60.10.10">
    <property type="entry name" value="Endonuclease/exonuclease/phosphatase"/>
    <property type="match status" value="1"/>
</dbReference>
<evidence type="ECO:0008006" key="4">
    <source>
        <dbReference type="Google" id="ProtNLM"/>
    </source>
</evidence>
<dbReference type="InterPro" id="IPR036691">
    <property type="entry name" value="Endo/exonu/phosph_ase_sf"/>
</dbReference>
<feature type="region of interest" description="Disordered" evidence="1">
    <location>
        <begin position="185"/>
        <end position="205"/>
    </location>
</feature>
<organism evidence="2 3">
    <name type="scientific">Eumeta variegata</name>
    <name type="common">Bagworm moth</name>
    <name type="synonym">Eumeta japonica</name>
    <dbReference type="NCBI Taxonomy" id="151549"/>
    <lineage>
        <taxon>Eukaryota</taxon>
        <taxon>Metazoa</taxon>
        <taxon>Ecdysozoa</taxon>
        <taxon>Arthropoda</taxon>
        <taxon>Hexapoda</taxon>
        <taxon>Insecta</taxon>
        <taxon>Pterygota</taxon>
        <taxon>Neoptera</taxon>
        <taxon>Endopterygota</taxon>
        <taxon>Lepidoptera</taxon>
        <taxon>Glossata</taxon>
        <taxon>Ditrysia</taxon>
        <taxon>Tineoidea</taxon>
        <taxon>Psychidae</taxon>
        <taxon>Oiketicinae</taxon>
        <taxon>Eumeta</taxon>
    </lineage>
</organism>